<protein>
    <submittedName>
        <fullName evidence="1">Uncharacterized protein</fullName>
    </submittedName>
</protein>
<name>A0A0W0G5X0_MONRR</name>
<comment type="caution">
    <text evidence="1">The sequence shown here is derived from an EMBL/GenBank/DDBJ whole genome shotgun (WGS) entry which is preliminary data.</text>
</comment>
<dbReference type="AlphaFoldDB" id="A0A0W0G5X0"/>
<gene>
    <name evidence="1" type="ORF">WG66_3492</name>
</gene>
<accession>A0A0W0G5X0</accession>
<evidence type="ECO:0000313" key="1">
    <source>
        <dbReference type="EMBL" id="KTB43936.1"/>
    </source>
</evidence>
<dbReference type="Proteomes" id="UP000054988">
    <property type="component" value="Unassembled WGS sequence"/>
</dbReference>
<evidence type="ECO:0000313" key="2">
    <source>
        <dbReference type="Proteomes" id="UP000054988"/>
    </source>
</evidence>
<reference evidence="1 2" key="1">
    <citation type="submission" date="2015-12" db="EMBL/GenBank/DDBJ databases">
        <title>Draft genome sequence of Moniliophthora roreri, the causal agent of frosty pod rot of cacao.</title>
        <authorList>
            <person name="Aime M.C."/>
            <person name="Diaz-Valderrama J.R."/>
            <person name="Kijpornyongpan T."/>
            <person name="Phillips-Mora W."/>
        </authorList>
    </citation>
    <scope>NUCLEOTIDE SEQUENCE [LARGE SCALE GENOMIC DNA]</scope>
    <source>
        <strain evidence="1 2">MCA 2952</strain>
    </source>
</reference>
<organism evidence="1 2">
    <name type="scientific">Moniliophthora roreri</name>
    <name type="common">Frosty pod rot fungus</name>
    <name type="synonym">Monilia roreri</name>
    <dbReference type="NCBI Taxonomy" id="221103"/>
    <lineage>
        <taxon>Eukaryota</taxon>
        <taxon>Fungi</taxon>
        <taxon>Dikarya</taxon>
        <taxon>Basidiomycota</taxon>
        <taxon>Agaricomycotina</taxon>
        <taxon>Agaricomycetes</taxon>
        <taxon>Agaricomycetidae</taxon>
        <taxon>Agaricales</taxon>
        <taxon>Marasmiineae</taxon>
        <taxon>Marasmiaceae</taxon>
        <taxon>Moniliophthora</taxon>
    </lineage>
</organism>
<proteinExistence type="predicted"/>
<dbReference type="EMBL" id="LATX01001042">
    <property type="protein sequence ID" value="KTB43936.1"/>
    <property type="molecule type" value="Genomic_DNA"/>
</dbReference>
<sequence>MRTIHNACTANQLTSISKSGMSPLMCTKGLRNRALDLSPPTPDFHAKFAPASIP</sequence>